<keyword evidence="2" id="KW-1185">Reference proteome</keyword>
<reference evidence="1 2" key="1">
    <citation type="submission" date="2014-04" db="EMBL/GenBank/DDBJ databases">
        <title>Evolutionary Origins and Diversification of the Mycorrhizal Mutualists.</title>
        <authorList>
            <consortium name="DOE Joint Genome Institute"/>
            <consortium name="Mycorrhizal Genomics Consortium"/>
            <person name="Kohler A."/>
            <person name="Kuo A."/>
            <person name="Nagy L.G."/>
            <person name="Floudas D."/>
            <person name="Copeland A."/>
            <person name="Barry K.W."/>
            <person name="Cichocki N."/>
            <person name="Veneault-Fourrey C."/>
            <person name="LaButti K."/>
            <person name="Lindquist E.A."/>
            <person name="Lipzen A."/>
            <person name="Lundell T."/>
            <person name="Morin E."/>
            <person name="Murat C."/>
            <person name="Riley R."/>
            <person name="Ohm R."/>
            <person name="Sun H."/>
            <person name="Tunlid A."/>
            <person name="Henrissat B."/>
            <person name="Grigoriev I.V."/>
            <person name="Hibbett D.S."/>
            <person name="Martin F."/>
        </authorList>
    </citation>
    <scope>NUCLEOTIDE SEQUENCE [LARGE SCALE GENOMIC DNA]</scope>
    <source>
        <strain evidence="1 2">FD-317 M1</strain>
    </source>
</reference>
<dbReference type="Proteomes" id="UP000053593">
    <property type="component" value="Unassembled WGS sequence"/>
</dbReference>
<proteinExistence type="predicted"/>
<name>A0A0D0CCH8_9AGAR</name>
<sequence>MSTTDGVLRSEKQALDLSMQMRRQANRLDYMLVTSRIWLVNLDALEGDLSLVSDIILAEEELISEAKAIRADFFGFVFSGESEHLKDALDEMSEALAALMQGRENTSSLVCLLTRLLRRLGDNLVVAEELYYDVVMRGYMRDA</sequence>
<accession>A0A0D0CCH8</accession>
<dbReference type="AlphaFoldDB" id="A0A0D0CCH8"/>
<gene>
    <name evidence="1" type="ORF">GYMLUDRAFT_251090</name>
</gene>
<evidence type="ECO:0000313" key="1">
    <source>
        <dbReference type="EMBL" id="KIK52598.1"/>
    </source>
</evidence>
<organism evidence="1 2">
    <name type="scientific">Collybiopsis luxurians FD-317 M1</name>
    <dbReference type="NCBI Taxonomy" id="944289"/>
    <lineage>
        <taxon>Eukaryota</taxon>
        <taxon>Fungi</taxon>
        <taxon>Dikarya</taxon>
        <taxon>Basidiomycota</taxon>
        <taxon>Agaricomycotina</taxon>
        <taxon>Agaricomycetes</taxon>
        <taxon>Agaricomycetidae</taxon>
        <taxon>Agaricales</taxon>
        <taxon>Marasmiineae</taxon>
        <taxon>Omphalotaceae</taxon>
        <taxon>Collybiopsis</taxon>
        <taxon>Collybiopsis luxurians</taxon>
    </lineage>
</organism>
<dbReference type="HOGENOM" id="CLU_1806384_0_0_1"/>
<evidence type="ECO:0000313" key="2">
    <source>
        <dbReference type="Proteomes" id="UP000053593"/>
    </source>
</evidence>
<protein>
    <submittedName>
        <fullName evidence="1">Uncharacterized protein</fullName>
    </submittedName>
</protein>
<dbReference type="EMBL" id="KN834840">
    <property type="protein sequence ID" value="KIK52598.1"/>
    <property type="molecule type" value="Genomic_DNA"/>
</dbReference>